<keyword evidence="3" id="KW-1185">Reference proteome</keyword>
<dbReference type="STRING" id="1590841.A0A2R6R0L3"/>
<dbReference type="EMBL" id="NKQK01000011">
    <property type="protein sequence ID" value="PSS18178.1"/>
    <property type="molecule type" value="Genomic_DNA"/>
</dbReference>
<organism evidence="2 3">
    <name type="scientific">Actinidia chinensis var. chinensis</name>
    <name type="common">Chinese soft-hair kiwi</name>
    <dbReference type="NCBI Taxonomy" id="1590841"/>
    <lineage>
        <taxon>Eukaryota</taxon>
        <taxon>Viridiplantae</taxon>
        <taxon>Streptophyta</taxon>
        <taxon>Embryophyta</taxon>
        <taxon>Tracheophyta</taxon>
        <taxon>Spermatophyta</taxon>
        <taxon>Magnoliopsida</taxon>
        <taxon>eudicotyledons</taxon>
        <taxon>Gunneridae</taxon>
        <taxon>Pentapetalae</taxon>
        <taxon>asterids</taxon>
        <taxon>Ericales</taxon>
        <taxon>Actinidiaceae</taxon>
        <taxon>Actinidia</taxon>
    </lineage>
</organism>
<dbReference type="PANTHER" id="PTHR33133:SF27">
    <property type="entry name" value="G-PROTEIN COUPLED RECEPTORS FAMILY 1 PROFILE DOMAIN-CONTAINING PROTEIN"/>
    <property type="match status" value="1"/>
</dbReference>
<dbReference type="Gramene" id="PSS18178">
    <property type="protein sequence ID" value="PSS18178"/>
    <property type="gene ID" value="CEY00_Acc12883"/>
</dbReference>
<dbReference type="OrthoDB" id="777403at2759"/>
<accession>A0A2R6R0L3</accession>
<feature type="transmembrane region" description="Helical" evidence="1">
    <location>
        <begin position="218"/>
        <end position="241"/>
    </location>
</feature>
<feature type="transmembrane region" description="Helical" evidence="1">
    <location>
        <begin position="253"/>
        <end position="280"/>
    </location>
</feature>
<dbReference type="PANTHER" id="PTHR33133">
    <property type="entry name" value="OS08G0107100 PROTEIN-RELATED"/>
    <property type="match status" value="1"/>
</dbReference>
<feature type="transmembrane region" description="Helical" evidence="1">
    <location>
        <begin position="77"/>
        <end position="104"/>
    </location>
</feature>
<sequence>MATEVVSPCAPPPAKNTAGILREAMKLPAKNDKLSLQVFLFILSPFSLLVLLHYFLVSPLMHKVEDTYETSSLDPKHLTALIAIEIPFFLTFCVISTFGMSIIVQSSALTYTGKSTNLKELVLRIVSNWKKPGITSIYILFLTIAYILLSLVSLRLASLIGNRVASNVCNWVIGVLASSIYLYLDCVWILGFVISILEDDCYGAKAIGKARRLIRGRGLQGFCLMLILALLSVPIYVLFYVTMMDDDDELGTMVRFAFTFIATVLFSLTNFFTFMVFTVFHLECKQSHGENLETEFGPGYLLVPKVDHAHT</sequence>
<evidence type="ECO:0000313" key="3">
    <source>
        <dbReference type="Proteomes" id="UP000241394"/>
    </source>
</evidence>
<dbReference type="AlphaFoldDB" id="A0A2R6R0L3"/>
<feature type="transmembrane region" description="Helical" evidence="1">
    <location>
        <begin position="172"/>
        <end position="197"/>
    </location>
</feature>
<evidence type="ECO:0000313" key="2">
    <source>
        <dbReference type="EMBL" id="PSS18178.1"/>
    </source>
</evidence>
<dbReference type="Proteomes" id="UP000241394">
    <property type="component" value="Chromosome LG11"/>
</dbReference>
<dbReference type="OMA" id="ENVNCKD"/>
<gene>
    <name evidence="2" type="ORF">CEY00_Acc12883</name>
</gene>
<keyword evidence="1" id="KW-1133">Transmembrane helix</keyword>
<keyword evidence="1" id="KW-0472">Membrane</keyword>
<proteinExistence type="predicted"/>
<name>A0A2R6R0L3_ACTCC</name>
<feature type="transmembrane region" description="Helical" evidence="1">
    <location>
        <begin position="34"/>
        <end position="57"/>
    </location>
</feature>
<evidence type="ECO:0000256" key="1">
    <source>
        <dbReference type="SAM" id="Phobius"/>
    </source>
</evidence>
<dbReference type="InParanoid" id="A0A2R6R0L3"/>
<reference evidence="2 3" key="1">
    <citation type="submission" date="2017-07" db="EMBL/GenBank/DDBJ databases">
        <title>An improved, manually edited Actinidia chinensis var. chinensis (kiwifruit) genome highlights the challenges associated with draft genomes and gene prediction in plants.</title>
        <authorList>
            <person name="Pilkington S."/>
            <person name="Crowhurst R."/>
            <person name="Hilario E."/>
            <person name="Nardozza S."/>
            <person name="Fraser L."/>
            <person name="Peng Y."/>
            <person name="Gunaseelan K."/>
            <person name="Simpson R."/>
            <person name="Tahir J."/>
            <person name="Deroles S."/>
            <person name="Templeton K."/>
            <person name="Luo Z."/>
            <person name="Davy M."/>
            <person name="Cheng C."/>
            <person name="Mcneilage M."/>
            <person name="Scaglione D."/>
            <person name="Liu Y."/>
            <person name="Zhang Q."/>
            <person name="Datson P."/>
            <person name="De Silva N."/>
            <person name="Gardiner S."/>
            <person name="Bassett H."/>
            <person name="Chagne D."/>
            <person name="Mccallum J."/>
            <person name="Dzierzon H."/>
            <person name="Deng C."/>
            <person name="Wang Y.-Y."/>
            <person name="Barron N."/>
            <person name="Manako K."/>
            <person name="Bowen J."/>
            <person name="Foster T."/>
            <person name="Erridge Z."/>
            <person name="Tiffin H."/>
            <person name="Waite C."/>
            <person name="Davies K."/>
            <person name="Grierson E."/>
            <person name="Laing W."/>
            <person name="Kirk R."/>
            <person name="Chen X."/>
            <person name="Wood M."/>
            <person name="Montefiori M."/>
            <person name="Brummell D."/>
            <person name="Schwinn K."/>
            <person name="Catanach A."/>
            <person name="Fullerton C."/>
            <person name="Li D."/>
            <person name="Meiyalaghan S."/>
            <person name="Nieuwenhuizen N."/>
            <person name="Read N."/>
            <person name="Prakash R."/>
            <person name="Hunter D."/>
            <person name="Zhang H."/>
            <person name="Mckenzie M."/>
            <person name="Knabel M."/>
            <person name="Harris A."/>
            <person name="Allan A."/>
            <person name="Chen A."/>
            <person name="Janssen B."/>
            <person name="Plunkett B."/>
            <person name="Dwamena C."/>
            <person name="Voogd C."/>
            <person name="Leif D."/>
            <person name="Lafferty D."/>
            <person name="Souleyre E."/>
            <person name="Varkonyi-Gasic E."/>
            <person name="Gambi F."/>
            <person name="Hanley J."/>
            <person name="Yao J.-L."/>
            <person name="Cheung J."/>
            <person name="David K."/>
            <person name="Warren B."/>
            <person name="Marsh K."/>
            <person name="Snowden K."/>
            <person name="Lin-Wang K."/>
            <person name="Brian L."/>
            <person name="Martinez-Sanchez M."/>
            <person name="Wang M."/>
            <person name="Ileperuma N."/>
            <person name="Macnee N."/>
            <person name="Campin R."/>
            <person name="Mcatee P."/>
            <person name="Drummond R."/>
            <person name="Espley R."/>
            <person name="Ireland H."/>
            <person name="Wu R."/>
            <person name="Atkinson R."/>
            <person name="Karunairetnam S."/>
            <person name="Bulley S."/>
            <person name="Chunkath S."/>
            <person name="Hanley Z."/>
            <person name="Storey R."/>
            <person name="Thrimawithana A."/>
            <person name="Thomson S."/>
            <person name="David C."/>
            <person name="Testolin R."/>
        </authorList>
    </citation>
    <scope>NUCLEOTIDE SEQUENCE [LARGE SCALE GENOMIC DNA]</scope>
    <source>
        <strain evidence="3">cv. Red5</strain>
        <tissue evidence="2">Young leaf</tissue>
    </source>
</reference>
<keyword evidence="1" id="KW-0812">Transmembrane</keyword>
<protein>
    <submittedName>
        <fullName evidence="2">Metabotropic glutamate receptor 4 like</fullName>
    </submittedName>
</protein>
<reference evidence="3" key="2">
    <citation type="journal article" date="2018" name="BMC Genomics">
        <title>A manually annotated Actinidia chinensis var. chinensis (kiwifruit) genome highlights the challenges associated with draft genomes and gene prediction in plants.</title>
        <authorList>
            <person name="Pilkington S.M."/>
            <person name="Crowhurst R."/>
            <person name="Hilario E."/>
            <person name="Nardozza S."/>
            <person name="Fraser L."/>
            <person name="Peng Y."/>
            <person name="Gunaseelan K."/>
            <person name="Simpson R."/>
            <person name="Tahir J."/>
            <person name="Deroles S.C."/>
            <person name="Templeton K."/>
            <person name="Luo Z."/>
            <person name="Davy M."/>
            <person name="Cheng C."/>
            <person name="McNeilage M."/>
            <person name="Scaglione D."/>
            <person name="Liu Y."/>
            <person name="Zhang Q."/>
            <person name="Datson P."/>
            <person name="De Silva N."/>
            <person name="Gardiner S.E."/>
            <person name="Bassett H."/>
            <person name="Chagne D."/>
            <person name="McCallum J."/>
            <person name="Dzierzon H."/>
            <person name="Deng C."/>
            <person name="Wang Y.Y."/>
            <person name="Barron L."/>
            <person name="Manako K."/>
            <person name="Bowen J."/>
            <person name="Foster T.M."/>
            <person name="Erridge Z.A."/>
            <person name="Tiffin H."/>
            <person name="Waite C.N."/>
            <person name="Davies K.M."/>
            <person name="Grierson E.P."/>
            <person name="Laing W.A."/>
            <person name="Kirk R."/>
            <person name="Chen X."/>
            <person name="Wood M."/>
            <person name="Montefiori M."/>
            <person name="Brummell D.A."/>
            <person name="Schwinn K.E."/>
            <person name="Catanach A."/>
            <person name="Fullerton C."/>
            <person name="Li D."/>
            <person name="Meiyalaghan S."/>
            <person name="Nieuwenhuizen N."/>
            <person name="Read N."/>
            <person name="Prakash R."/>
            <person name="Hunter D."/>
            <person name="Zhang H."/>
            <person name="McKenzie M."/>
            <person name="Knabel M."/>
            <person name="Harris A."/>
            <person name="Allan A.C."/>
            <person name="Gleave A."/>
            <person name="Chen A."/>
            <person name="Janssen B.J."/>
            <person name="Plunkett B."/>
            <person name="Ampomah-Dwamena C."/>
            <person name="Voogd C."/>
            <person name="Leif D."/>
            <person name="Lafferty D."/>
            <person name="Souleyre E.J.F."/>
            <person name="Varkonyi-Gasic E."/>
            <person name="Gambi F."/>
            <person name="Hanley J."/>
            <person name="Yao J.L."/>
            <person name="Cheung J."/>
            <person name="David K.M."/>
            <person name="Warren B."/>
            <person name="Marsh K."/>
            <person name="Snowden K.C."/>
            <person name="Lin-Wang K."/>
            <person name="Brian L."/>
            <person name="Martinez-Sanchez M."/>
            <person name="Wang M."/>
            <person name="Ileperuma N."/>
            <person name="Macnee N."/>
            <person name="Campin R."/>
            <person name="McAtee P."/>
            <person name="Drummond R.S.M."/>
            <person name="Espley R.V."/>
            <person name="Ireland H.S."/>
            <person name="Wu R."/>
            <person name="Atkinson R.G."/>
            <person name="Karunairetnam S."/>
            <person name="Bulley S."/>
            <person name="Chunkath S."/>
            <person name="Hanley Z."/>
            <person name="Storey R."/>
            <person name="Thrimawithana A.H."/>
            <person name="Thomson S."/>
            <person name="David C."/>
            <person name="Testolin R."/>
            <person name="Huang H."/>
            <person name="Hellens R.P."/>
            <person name="Schaffer R.J."/>
        </authorList>
    </citation>
    <scope>NUCLEOTIDE SEQUENCE [LARGE SCALE GENOMIC DNA]</scope>
    <source>
        <strain evidence="3">cv. Red5</strain>
    </source>
</reference>
<feature type="transmembrane region" description="Helical" evidence="1">
    <location>
        <begin position="137"/>
        <end position="160"/>
    </location>
</feature>
<comment type="caution">
    <text evidence="2">The sequence shown here is derived from an EMBL/GenBank/DDBJ whole genome shotgun (WGS) entry which is preliminary data.</text>
</comment>
<keyword evidence="2" id="KW-0675">Receptor</keyword>